<dbReference type="EMBL" id="JAAOMA010000034">
    <property type="protein sequence ID" value="NHR07446.1"/>
    <property type="molecule type" value="Genomic_DNA"/>
</dbReference>
<name>A0ABX0LCV3_9NEIS</name>
<proteinExistence type="predicted"/>
<keyword evidence="2" id="KW-1185">Reference proteome</keyword>
<gene>
    <name evidence="1" type="ORF">HA052_19835</name>
</gene>
<dbReference type="Proteomes" id="UP001515641">
    <property type="component" value="Unassembled WGS sequence"/>
</dbReference>
<dbReference type="RefSeq" id="WP_166453254.1">
    <property type="nucleotide sequence ID" value="NZ_JAAOMA010000034.1"/>
</dbReference>
<reference evidence="1 2" key="1">
    <citation type="submission" date="2020-03" db="EMBL/GenBank/DDBJ databases">
        <title>Draft genome sequence of environmentally isolated cultures.</title>
        <authorList>
            <person name="Wilson H.S."/>
            <person name="De Leon M.E."/>
        </authorList>
    </citation>
    <scope>NUCLEOTIDE SEQUENCE [LARGE SCALE GENOMIC DNA]</scope>
    <source>
        <strain evidence="1 2">HSC-31F16</strain>
    </source>
</reference>
<comment type="caution">
    <text evidence="1">The sequence shown here is derived from an EMBL/GenBank/DDBJ whole genome shotgun (WGS) entry which is preliminary data.</text>
</comment>
<evidence type="ECO:0000313" key="2">
    <source>
        <dbReference type="Proteomes" id="UP001515641"/>
    </source>
</evidence>
<organism evidence="1 2">
    <name type="scientific">Chromobacterium fluminis</name>
    <dbReference type="NCBI Taxonomy" id="3044269"/>
    <lineage>
        <taxon>Bacteria</taxon>
        <taxon>Pseudomonadati</taxon>
        <taxon>Pseudomonadota</taxon>
        <taxon>Betaproteobacteria</taxon>
        <taxon>Neisseriales</taxon>
        <taxon>Chromobacteriaceae</taxon>
        <taxon>Chromobacterium</taxon>
    </lineage>
</organism>
<sequence>MTTFTQSQLGAGQQSIARFHAAIVNADRGESIRERLRYLELLAEICGQALIGSEPGKSPRIEQYETAIAAKDGDEPVWGLRGRFVVVIEGVPVLVNSSGLGSTWSAFTFQFHAISTKVPFLAPLGYRSHHGSQQFAKTTREAAIDVLQSLAKTELKPMIVLPERTQLHIETLAKLPFVQGALAGLTDPTAPMLQQNLF</sequence>
<accession>A0ABX0LCV3</accession>
<protein>
    <submittedName>
        <fullName evidence="1">Uncharacterized protein</fullName>
    </submittedName>
</protein>
<evidence type="ECO:0000313" key="1">
    <source>
        <dbReference type="EMBL" id="NHR07446.1"/>
    </source>
</evidence>